<reference evidence="2 3" key="1">
    <citation type="journal article" date="2017" name="ISME J.">
        <title>An acid-tolerant ammonia-oxidizing ?-proteobacterium from soil.</title>
        <authorList>
            <person name="Hayatsu M."/>
            <person name="Tago K."/>
            <person name="Uchiyama I."/>
            <person name="Toyoda A."/>
            <person name="Wang Y."/>
            <person name="Shimomura Y."/>
            <person name="Okubo T."/>
            <person name="Kurisu F."/>
            <person name="Hirono Y."/>
            <person name="Nonaka K."/>
            <person name="Akiyama H."/>
            <person name="Itoh T."/>
            <person name="Takami H."/>
        </authorList>
    </citation>
    <scope>NUCLEOTIDE SEQUENCE [LARGE SCALE GENOMIC DNA]</scope>
    <source>
        <strain evidence="2 3">TAO100</strain>
    </source>
</reference>
<dbReference type="Proteomes" id="UP000243679">
    <property type="component" value="Chromosome"/>
</dbReference>
<gene>
    <name evidence="2" type="ORF">TAO_0204</name>
</gene>
<keyword evidence="1" id="KW-0472">Membrane</keyword>
<dbReference type="EMBL" id="AP014836">
    <property type="protein sequence ID" value="BAW79574.1"/>
    <property type="molecule type" value="Genomic_DNA"/>
</dbReference>
<sequence length="87" mass="10248">MDYDEEQIRDVYAHYGLVMYLSQILEYAIVTVLVALRSSQKNALTRQDIDEFMEGRFHETFGILCNQLRLEAQGQITTEFDQPSRQR</sequence>
<feature type="transmembrane region" description="Helical" evidence="1">
    <location>
        <begin position="12"/>
        <end position="36"/>
    </location>
</feature>
<dbReference type="RefSeq" id="WP_096526222.1">
    <property type="nucleotide sequence ID" value="NZ_AP014836.1"/>
</dbReference>
<evidence type="ECO:0000256" key="1">
    <source>
        <dbReference type="SAM" id="Phobius"/>
    </source>
</evidence>
<protein>
    <submittedName>
        <fullName evidence="2">Uncharacterized protein</fullName>
    </submittedName>
</protein>
<keyword evidence="3" id="KW-1185">Reference proteome</keyword>
<evidence type="ECO:0000313" key="2">
    <source>
        <dbReference type="EMBL" id="BAW79574.1"/>
    </source>
</evidence>
<dbReference type="AlphaFoldDB" id="A0A1Q2SKD0"/>
<keyword evidence="1" id="KW-0812">Transmembrane</keyword>
<keyword evidence="1" id="KW-1133">Transmembrane helix</keyword>
<dbReference type="OrthoDB" id="7063787at2"/>
<accession>A0A1Q2SKD0</accession>
<evidence type="ECO:0000313" key="3">
    <source>
        <dbReference type="Proteomes" id="UP000243679"/>
    </source>
</evidence>
<dbReference type="KEGG" id="ntt:TAO_0204"/>
<name>A0A1Q2SKD0_9GAMM</name>
<proteinExistence type="predicted"/>
<organism evidence="2 3">
    <name type="scientific">Candidatus Nitrosoglobus terrae</name>
    <dbReference type="NCBI Taxonomy" id="1630141"/>
    <lineage>
        <taxon>Bacteria</taxon>
        <taxon>Pseudomonadati</taxon>
        <taxon>Pseudomonadota</taxon>
        <taxon>Gammaproteobacteria</taxon>
        <taxon>Chromatiales</taxon>
        <taxon>Chromatiaceae</taxon>
        <taxon>Candidatus Nitrosoglobus</taxon>
    </lineage>
</organism>